<reference evidence="12" key="1">
    <citation type="submission" date="2014-08" db="EMBL/GenBank/DDBJ databases">
        <authorList>
            <person name="Edwards T."/>
        </authorList>
    </citation>
    <scope>NUCLEOTIDE SEQUENCE [LARGE SCALE GENOMIC DNA]</scope>
</reference>
<keyword evidence="2 9" id="KW-0813">Transport</keyword>
<evidence type="ECO:0000256" key="5">
    <source>
        <dbReference type="ARBA" id="ARBA00022692"/>
    </source>
</evidence>
<dbReference type="GO" id="GO:0015740">
    <property type="term" value="P:C4-dicarboxylate transport"/>
    <property type="evidence" value="ECO:0007669"/>
    <property type="project" value="TreeGrafter"/>
</dbReference>
<dbReference type="GO" id="GO:0005886">
    <property type="term" value="C:plasma membrane"/>
    <property type="evidence" value="ECO:0007669"/>
    <property type="project" value="UniProtKB-SubCell"/>
</dbReference>
<dbReference type="AlphaFoldDB" id="A0A0K2VWV4"/>
<dbReference type="InterPro" id="IPR007387">
    <property type="entry name" value="TRAP_DctQ"/>
</dbReference>
<proteinExistence type="inferred from homology"/>
<protein>
    <recommendedName>
        <fullName evidence="9">TRAP transporter small permease protein</fullName>
    </recommendedName>
</protein>
<feature type="transmembrane region" description="Helical" evidence="9">
    <location>
        <begin position="131"/>
        <end position="153"/>
    </location>
</feature>
<evidence type="ECO:0000313" key="12">
    <source>
        <dbReference type="Proteomes" id="UP000182888"/>
    </source>
</evidence>
<feature type="domain" description="Tripartite ATP-independent periplasmic transporters DctQ component" evidence="10">
    <location>
        <begin position="31"/>
        <end position="159"/>
    </location>
</feature>
<feature type="transmembrane region" description="Helical" evidence="9">
    <location>
        <begin position="20"/>
        <end position="43"/>
    </location>
</feature>
<comment type="subunit">
    <text evidence="9">The complex comprises the extracytoplasmic solute receptor protein and the two transmembrane proteins.</text>
</comment>
<keyword evidence="6 9" id="KW-1133">Transmembrane helix</keyword>
<evidence type="ECO:0000313" key="11">
    <source>
        <dbReference type="EMBL" id="CDX56122.1"/>
    </source>
</evidence>
<feature type="transmembrane region" description="Helical" evidence="9">
    <location>
        <begin position="55"/>
        <end position="73"/>
    </location>
</feature>
<evidence type="ECO:0000256" key="2">
    <source>
        <dbReference type="ARBA" id="ARBA00022448"/>
    </source>
</evidence>
<keyword evidence="4 9" id="KW-0997">Cell inner membrane</keyword>
<evidence type="ECO:0000256" key="6">
    <source>
        <dbReference type="ARBA" id="ARBA00022989"/>
    </source>
</evidence>
<evidence type="ECO:0000256" key="7">
    <source>
        <dbReference type="ARBA" id="ARBA00023136"/>
    </source>
</evidence>
<comment type="similarity">
    <text evidence="8 9">Belongs to the TRAP transporter small permease family.</text>
</comment>
<evidence type="ECO:0000256" key="4">
    <source>
        <dbReference type="ARBA" id="ARBA00022519"/>
    </source>
</evidence>
<organism evidence="11 12">
    <name type="scientific">Mesorhizobium plurifarium</name>
    <dbReference type="NCBI Taxonomy" id="69974"/>
    <lineage>
        <taxon>Bacteria</taxon>
        <taxon>Pseudomonadati</taxon>
        <taxon>Pseudomonadota</taxon>
        <taxon>Alphaproteobacteria</taxon>
        <taxon>Hyphomicrobiales</taxon>
        <taxon>Phyllobacteriaceae</taxon>
        <taxon>Mesorhizobium</taxon>
    </lineage>
</organism>
<dbReference type="InterPro" id="IPR055348">
    <property type="entry name" value="DctQ"/>
</dbReference>
<dbReference type="Proteomes" id="UP000182888">
    <property type="component" value="Unassembled WGS sequence"/>
</dbReference>
<dbReference type="GO" id="GO:0022857">
    <property type="term" value="F:transmembrane transporter activity"/>
    <property type="evidence" value="ECO:0007669"/>
    <property type="project" value="UniProtKB-UniRule"/>
</dbReference>
<evidence type="ECO:0000256" key="1">
    <source>
        <dbReference type="ARBA" id="ARBA00004429"/>
    </source>
</evidence>
<evidence type="ECO:0000259" key="10">
    <source>
        <dbReference type="Pfam" id="PF04290"/>
    </source>
</evidence>
<comment type="subcellular location">
    <subcellularLocation>
        <location evidence="1 9">Cell inner membrane</location>
        <topology evidence="1 9">Multi-pass membrane protein</topology>
    </subcellularLocation>
</comment>
<gene>
    <name evidence="11" type="ORF">MPL1032_20403</name>
</gene>
<comment type="function">
    <text evidence="9">Part of the tripartite ATP-independent periplasmic (TRAP) transport system.</text>
</comment>
<dbReference type="PANTHER" id="PTHR35011">
    <property type="entry name" value="2,3-DIKETO-L-GULONATE TRAP TRANSPORTER SMALL PERMEASE PROTEIN YIAM"/>
    <property type="match status" value="1"/>
</dbReference>
<evidence type="ECO:0000256" key="9">
    <source>
        <dbReference type="RuleBase" id="RU369079"/>
    </source>
</evidence>
<keyword evidence="7 9" id="KW-0472">Membrane</keyword>
<name>A0A0K2VWV4_MESPL</name>
<keyword evidence="3" id="KW-1003">Cell membrane</keyword>
<keyword evidence="5 9" id="KW-0812">Transmembrane</keyword>
<dbReference type="Pfam" id="PF04290">
    <property type="entry name" value="DctQ"/>
    <property type="match status" value="1"/>
</dbReference>
<evidence type="ECO:0000256" key="8">
    <source>
        <dbReference type="ARBA" id="ARBA00038436"/>
    </source>
</evidence>
<sequence>MDALNETTPRVRRGGLARGFEFLGVIAFVVMFGSTLLGVVARFFEFGGVEWSFEVAGIAFIWITFIGLINAELRGENVAFEALNHASPPRLKAIFDGVAILALLAMGIAFLVSGVAVWQRSWMVPTSVLRLPTGVITVTVIILGISAVAIAISRAWRMLGQGRVEAEARR</sequence>
<dbReference type="PANTHER" id="PTHR35011:SF2">
    <property type="entry name" value="2,3-DIKETO-L-GULONATE TRAP TRANSPORTER SMALL PERMEASE PROTEIN YIAM"/>
    <property type="match status" value="1"/>
</dbReference>
<accession>A0A0K2VWV4</accession>
<evidence type="ECO:0000256" key="3">
    <source>
        <dbReference type="ARBA" id="ARBA00022475"/>
    </source>
</evidence>
<feature type="transmembrane region" description="Helical" evidence="9">
    <location>
        <begin position="94"/>
        <end position="119"/>
    </location>
</feature>
<dbReference type="EMBL" id="CCND01000012">
    <property type="protein sequence ID" value="CDX56122.1"/>
    <property type="molecule type" value="Genomic_DNA"/>
</dbReference>